<feature type="region of interest" description="Disordered" evidence="2">
    <location>
        <begin position="60"/>
        <end position="108"/>
    </location>
</feature>
<accession>A0A2S0N5C0</accession>
<dbReference type="Gene3D" id="2.40.50.140">
    <property type="entry name" value="Nucleic acid-binding proteins"/>
    <property type="match status" value="1"/>
</dbReference>
<feature type="transmembrane region" description="Helical" evidence="3">
    <location>
        <begin position="204"/>
        <end position="222"/>
    </location>
</feature>
<dbReference type="PROSITE" id="PS00352">
    <property type="entry name" value="CSD_1"/>
    <property type="match status" value="1"/>
</dbReference>
<keyword evidence="3" id="KW-0472">Membrane</keyword>
<evidence type="ECO:0000259" key="4">
    <source>
        <dbReference type="PROSITE" id="PS51857"/>
    </source>
</evidence>
<evidence type="ECO:0000256" key="1">
    <source>
        <dbReference type="RuleBase" id="RU000408"/>
    </source>
</evidence>
<dbReference type="Proteomes" id="UP000239326">
    <property type="component" value="Chromosome"/>
</dbReference>
<dbReference type="EMBL" id="CP027669">
    <property type="protein sequence ID" value="AVO43348.1"/>
    <property type="molecule type" value="Genomic_DNA"/>
</dbReference>
<proteinExistence type="predicted"/>
<dbReference type="GO" id="GO:0003676">
    <property type="term" value="F:nucleic acid binding"/>
    <property type="evidence" value="ECO:0007669"/>
    <property type="project" value="InterPro"/>
</dbReference>
<dbReference type="SMART" id="SM00357">
    <property type="entry name" value="CSP"/>
    <property type="match status" value="1"/>
</dbReference>
<evidence type="ECO:0000256" key="2">
    <source>
        <dbReference type="SAM" id="MobiDB-lite"/>
    </source>
</evidence>
<dbReference type="InterPro" id="IPR010718">
    <property type="entry name" value="DUF1294"/>
</dbReference>
<feature type="compositionally biased region" description="Basic and acidic residues" evidence="2">
    <location>
        <begin position="74"/>
        <end position="83"/>
    </location>
</feature>
<dbReference type="SUPFAM" id="SSF50249">
    <property type="entry name" value="Nucleic acid-binding proteins"/>
    <property type="match status" value="1"/>
</dbReference>
<dbReference type="InterPro" id="IPR012340">
    <property type="entry name" value="NA-bd_OB-fold"/>
</dbReference>
<keyword evidence="3" id="KW-0812">Transmembrane</keyword>
<organism evidence="5 6">
    <name type="scientific">Simplicispira suum</name>
    <dbReference type="NCBI Taxonomy" id="2109915"/>
    <lineage>
        <taxon>Bacteria</taxon>
        <taxon>Pseudomonadati</taxon>
        <taxon>Pseudomonadota</taxon>
        <taxon>Betaproteobacteria</taxon>
        <taxon>Burkholderiales</taxon>
        <taxon>Comamonadaceae</taxon>
        <taxon>Simplicispira</taxon>
    </lineage>
</organism>
<dbReference type="AlphaFoldDB" id="A0A2S0N5C0"/>
<dbReference type="GO" id="GO:0005829">
    <property type="term" value="C:cytosol"/>
    <property type="evidence" value="ECO:0007669"/>
    <property type="project" value="UniProtKB-ARBA"/>
</dbReference>
<keyword evidence="3" id="KW-1133">Transmembrane helix</keyword>
<sequence length="226" mass="24993">MTKYGSIVRWDATRAFGFIRSADSAGDVFFHVRDYRGATPPREGLAVVFEEIHVGGKGPRAMAVRTAASPQGAEDARSSDSKRTQRPAPAKRSAPTPRANQRQGKAHSPATGASLAYGLMLVWAALLAWGVWTQRLPLWTLAALAALNVVTLWMYAADKNAARAGRWRIPESNLHLLSLLGGWPAAWLAQQNMRHKTSKAEFRAVYWLTIVLHCGSLVFWLYRDLL</sequence>
<dbReference type="PROSITE" id="PS51857">
    <property type="entry name" value="CSD_2"/>
    <property type="match status" value="1"/>
</dbReference>
<evidence type="ECO:0000313" key="6">
    <source>
        <dbReference type="Proteomes" id="UP000239326"/>
    </source>
</evidence>
<evidence type="ECO:0000313" key="5">
    <source>
        <dbReference type="EMBL" id="AVO43348.1"/>
    </source>
</evidence>
<dbReference type="InterPro" id="IPR002059">
    <property type="entry name" value="CSP_DNA-bd"/>
</dbReference>
<dbReference type="InterPro" id="IPR011129">
    <property type="entry name" value="CSD"/>
</dbReference>
<feature type="domain" description="CSD" evidence="4">
    <location>
        <begin position="2"/>
        <end position="66"/>
    </location>
</feature>
<dbReference type="CDD" id="cd04458">
    <property type="entry name" value="CSP_CDS"/>
    <property type="match status" value="1"/>
</dbReference>
<keyword evidence="6" id="KW-1185">Reference proteome</keyword>
<name>A0A2S0N5C0_9BURK</name>
<feature type="transmembrane region" description="Helical" evidence="3">
    <location>
        <begin position="138"/>
        <end position="156"/>
    </location>
</feature>
<dbReference type="KEGG" id="simp:C6571_17400"/>
<dbReference type="InterPro" id="IPR019844">
    <property type="entry name" value="CSD_CS"/>
</dbReference>
<dbReference type="OrthoDB" id="72963at2"/>
<dbReference type="Pfam" id="PF00313">
    <property type="entry name" value="CSD"/>
    <property type="match status" value="1"/>
</dbReference>
<dbReference type="Pfam" id="PF06961">
    <property type="entry name" value="DUF1294"/>
    <property type="match status" value="1"/>
</dbReference>
<comment type="subcellular location">
    <subcellularLocation>
        <location evidence="1">Cytoplasm</location>
    </subcellularLocation>
</comment>
<gene>
    <name evidence="5" type="ORF">C6571_17400</name>
</gene>
<feature type="transmembrane region" description="Helical" evidence="3">
    <location>
        <begin position="112"/>
        <end position="132"/>
    </location>
</feature>
<protein>
    <submittedName>
        <fullName evidence="5">DUF1294 domain-containing protein</fullName>
    </submittedName>
</protein>
<evidence type="ECO:0000256" key="3">
    <source>
        <dbReference type="SAM" id="Phobius"/>
    </source>
</evidence>
<reference evidence="5 6" key="1">
    <citation type="submission" date="2018-03" db="EMBL/GenBank/DDBJ databases">
        <title>Genome sequencing of Simplicispira sp.</title>
        <authorList>
            <person name="Kim S.-J."/>
            <person name="Heo J."/>
            <person name="Kwon S.-W."/>
        </authorList>
    </citation>
    <scope>NUCLEOTIDE SEQUENCE [LARGE SCALE GENOMIC DNA]</scope>
    <source>
        <strain evidence="5 6">SC1-8</strain>
    </source>
</reference>